<evidence type="ECO:0000256" key="4">
    <source>
        <dbReference type="SAM" id="Coils"/>
    </source>
</evidence>
<evidence type="ECO:0000313" key="6">
    <source>
        <dbReference type="EMBL" id="CAF1057998.1"/>
    </source>
</evidence>
<keyword evidence="1" id="KW-0677">Repeat</keyword>
<evidence type="ECO:0000313" key="7">
    <source>
        <dbReference type="Proteomes" id="UP000663828"/>
    </source>
</evidence>
<dbReference type="PANTHER" id="PTHR44858">
    <property type="entry name" value="TETRATRICOPEPTIDE REPEAT PROTEIN 6"/>
    <property type="match status" value="1"/>
</dbReference>
<dbReference type="SUPFAM" id="SSF57997">
    <property type="entry name" value="Tropomyosin"/>
    <property type="match status" value="1"/>
</dbReference>
<dbReference type="SUPFAM" id="SSF48452">
    <property type="entry name" value="TPR-like"/>
    <property type="match status" value="2"/>
</dbReference>
<accession>A0A814KZC4</accession>
<sequence length="1387" mass="159125">MEIERPKPTSVKSNVKSIKPKQHDSHQQRGKSSNEPEMELANVESPTILHEFTDEKIQRGCELASEGNFSKAISVFKSVVPPTFDSLYYCGCAHLELGQQSAIYEAIKNFSRALTLPSPSSEIKVNIYYKRAFAYHSIGWYFEAILDYTAFIDGNEGSVHHGYLSRGLARSDNGDHDNALLDIQRACETIDEPYRKYYLYCLGRAQTLAKDNYAAESTFKELKKLCIEQSPSSFETYFYEGVASSELNEDHSTTLACFEKALNHSRTHKDEVDARFHIGLTQYKCGRIDLATKAFEDVLELDSNHTKANFRLGMMSSESDKDPAEALDYFTKAHQSAPHRSDILYERGELYHKMGKIDACIRDKQLALQVQHTKVDPFVTKQYIEKLIQELLANIKESTSDVPKDMHFLLSLLYGKLYKLAQDAKSKSKSKEDYKTTIAALDKAVDANSEDINAALIFAIRCSLHDEKKHNISAKCSLDQFNYILDQNPKVEGQWREMLIGLQEQQLALKTENMNILRAIGELNVNASEYGEAKIKEIINLLLAEKIGQFTRLESYRDKVEEDNKAFIRDPNENRKIFYGKIRVSLANKLTAMAVISGDDENEPIVKHDRTGTNSAIADGLEFIAGVIASVVPTGGEVISCIAGQVSSQLKDHEHERYQNRMSEVIKDQDTLELLELARLVARELANRYRDQILTIGSHFDQAPKQSQRCCSIFPRRNKVKPCGNPGVDDLIEKATSFGIGFAVRSIIGGDLRKFQRETLHMRLTELVSRAEPGFLKTLHMKLHWKKNEVISYVQSRDDDKVFKPKLLYDFYCKPGIYFDENSESSADRETLPWMDAELYGYRLGTPDSTVQASHYTELLRKRLRQAKLLVDDDEPVVAMQTRHVNNRQHAMPFRQEYIERLVHEFRELDRKVAAHQRKEREENDMKHAHDLQRLENTLARKQREMELYNNRDLTRELLAEHLQNSTPQAQLRRIQQLEEDYKRLKQQYNQLITRIGQNAAVTDNNKRELDGEIKQIIDRLEQYLTKFNNYQNIANTTNDEFEARLRQFEEKQELLNRQQEQQTASITHLSQQYDTLTNLYHELEQMFNADHSNSAQQLGDVLTKISDIQTVVNQMGEGLNWSLSEIPVLGQELQRIQGIVSQLESPERLHARLNELEIQTSNHANLFRQFDDALQQLGRQINDMGLSHGLADIEQHLQLIDRDLEQKTRQIGEANSIAIDAQQQLRQLNQSLANINERLADLERNSSNPSLMHNNLQAQANVPDADLMAQQEQLRNLQAKADELKQMLDALNNSLIGQNQTAESLTKLLEDTNREMDRLTANVSRLEQQINEANGKLERLKEQIPVLPENQPTPTRSNLLTVSNSPKYTSYFESLIPIDLLKNIWK</sequence>
<dbReference type="Proteomes" id="UP000663828">
    <property type="component" value="Unassembled WGS sequence"/>
</dbReference>
<dbReference type="PROSITE" id="PS50005">
    <property type="entry name" value="TPR"/>
    <property type="match status" value="1"/>
</dbReference>
<evidence type="ECO:0000256" key="3">
    <source>
        <dbReference type="PROSITE-ProRule" id="PRU00339"/>
    </source>
</evidence>
<dbReference type="Gene3D" id="1.25.40.10">
    <property type="entry name" value="Tetratricopeptide repeat domain"/>
    <property type="match status" value="3"/>
</dbReference>
<gene>
    <name evidence="6" type="ORF">XAT740_LOCUS16130</name>
</gene>
<feature type="repeat" description="TPR" evidence="3">
    <location>
        <begin position="272"/>
        <end position="305"/>
    </location>
</feature>
<proteinExistence type="predicted"/>
<protein>
    <submittedName>
        <fullName evidence="6">Uncharacterized protein</fullName>
    </submittedName>
</protein>
<dbReference type="EMBL" id="CAJNOR010001018">
    <property type="protein sequence ID" value="CAF1057998.1"/>
    <property type="molecule type" value="Genomic_DNA"/>
</dbReference>
<dbReference type="InterPro" id="IPR050498">
    <property type="entry name" value="Ycf3"/>
</dbReference>
<feature type="coiled-coil region" evidence="4">
    <location>
        <begin position="899"/>
        <end position="1087"/>
    </location>
</feature>
<evidence type="ECO:0000256" key="5">
    <source>
        <dbReference type="SAM" id="MobiDB-lite"/>
    </source>
</evidence>
<dbReference type="SMART" id="SM00028">
    <property type="entry name" value="TPR"/>
    <property type="match status" value="5"/>
</dbReference>
<comment type="caution">
    <text evidence="6">The sequence shown here is derived from an EMBL/GenBank/DDBJ whole genome shotgun (WGS) entry which is preliminary data.</text>
</comment>
<name>A0A814KZC4_ADIRI</name>
<evidence type="ECO:0000256" key="1">
    <source>
        <dbReference type="ARBA" id="ARBA00022737"/>
    </source>
</evidence>
<evidence type="ECO:0000256" key="2">
    <source>
        <dbReference type="ARBA" id="ARBA00022803"/>
    </source>
</evidence>
<dbReference type="Pfam" id="PF13181">
    <property type="entry name" value="TPR_8"/>
    <property type="match status" value="1"/>
</dbReference>
<reference evidence="6" key="1">
    <citation type="submission" date="2021-02" db="EMBL/GenBank/DDBJ databases">
        <authorList>
            <person name="Nowell W R."/>
        </authorList>
    </citation>
    <scope>NUCLEOTIDE SEQUENCE</scope>
</reference>
<dbReference type="PANTHER" id="PTHR44858:SF1">
    <property type="entry name" value="UDP-N-ACETYLGLUCOSAMINE--PEPTIDE N-ACETYLGLUCOSAMINYLTRANSFERASE SPINDLY-RELATED"/>
    <property type="match status" value="1"/>
</dbReference>
<feature type="coiled-coil region" evidence="4">
    <location>
        <begin position="1191"/>
        <end position="1344"/>
    </location>
</feature>
<keyword evidence="7" id="KW-1185">Reference proteome</keyword>
<keyword evidence="4" id="KW-0175">Coiled coil</keyword>
<keyword evidence="2 3" id="KW-0802">TPR repeat</keyword>
<feature type="region of interest" description="Disordered" evidence="5">
    <location>
        <begin position="1"/>
        <end position="40"/>
    </location>
</feature>
<dbReference type="InterPro" id="IPR019734">
    <property type="entry name" value="TPR_rpt"/>
</dbReference>
<dbReference type="InterPro" id="IPR011990">
    <property type="entry name" value="TPR-like_helical_dom_sf"/>
</dbReference>
<organism evidence="6 7">
    <name type="scientific">Adineta ricciae</name>
    <name type="common">Rotifer</name>
    <dbReference type="NCBI Taxonomy" id="249248"/>
    <lineage>
        <taxon>Eukaryota</taxon>
        <taxon>Metazoa</taxon>
        <taxon>Spiralia</taxon>
        <taxon>Gnathifera</taxon>
        <taxon>Rotifera</taxon>
        <taxon>Eurotatoria</taxon>
        <taxon>Bdelloidea</taxon>
        <taxon>Adinetida</taxon>
        <taxon>Adinetidae</taxon>
        <taxon>Adineta</taxon>
    </lineage>
</organism>